<dbReference type="EMBL" id="JBHSLC010000038">
    <property type="protein sequence ID" value="MFC5357078.1"/>
    <property type="molecule type" value="Genomic_DNA"/>
</dbReference>
<dbReference type="Pfam" id="PF13338">
    <property type="entry name" value="AbiEi_4"/>
    <property type="match status" value="1"/>
</dbReference>
<comment type="caution">
    <text evidence="2">The sequence shown here is derived from an EMBL/GenBank/DDBJ whole genome shotgun (WGS) entry which is preliminary data.</text>
</comment>
<evidence type="ECO:0000259" key="1">
    <source>
        <dbReference type="Pfam" id="PF13338"/>
    </source>
</evidence>
<protein>
    <submittedName>
        <fullName evidence="2">Type IV toxin-antitoxin system AbiEi family antitoxin domain-containing protein</fullName>
    </submittedName>
</protein>
<sequence length="286" mass="31387">MNFDLRTLGPREAQVVLTLEAEKASVVTIERIREIADVAASAAMNLASRLAKKGWLERVTPGKYMLVPAEYGPERTGENNALALASTVLSPSYVGWWAAASFHSFTTQKPFTIHVAATRQAASREILGSDVHFVKVASSKFFGWEERELYGRRVTVSDGPKTVLDCVDRMDLSGGPAEVARIVWGARSVDPELLVDYAERLGSVATAQRLGFLCDIVGRPLEGPPRERLRALIPRSARVIVGRKDAQDGDIGYVREWGVLAHISKDALLSDVPRVRSFGMRAKKVT</sequence>
<organism evidence="2 3">
    <name type="scientific">Azospirillum himalayense</name>
    <dbReference type="NCBI Taxonomy" id="654847"/>
    <lineage>
        <taxon>Bacteria</taxon>
        <taxon>Pseudomonadati</taxon>
        <taxon>Pseudomonadota</taxon>
        <taxon>Alphaproteobacteria</taxon>
        <taxon>Rhodospirillales</taxon>
        <taxon>Azospirillaceae</taxon>
        <taxon>Azospirillum</taxon>
    </lineage>
</organism>
<dbReference type="Proteomes" id="UP001596166">
    <property type="component" value="Unassembled WGS sequence"/>
</dbReference>
<evidence type="ECO:0000313" key="2">
    <source>
        <dbReference type="EMBL" id="MFC5357078.1"/>
    </source>
</evidence>
<feature type="domain" description="AbiEi antitoxin N-terminal" evidence="1">
    <location>
        <begin position="15"/>
        <end position="67"/>
    </location>
</feature>
<proteinExistence type="predicted"/>
<name>A0ABW0GA65_9PROT</name>
<dbReference type="Gene3D" id="3.90.56.20">
    <property type="entry name" value="replication protein C, winged helix domain"/>
    <property type="match status" value="1"/>
</dbReference>
<accession>A0ABW0GA65</accession>
<gene>
    <name evidence="2" type="ORF">ACFPMG_18870</name>
</gene>
<dbReference type="InterPro" id="IPR025159">
    <property type="entry name" value="AbiEi_N"/>
</dbReference>
<evidence type="ECO:0000313" key="3">
    <source>
        <dbReference type="Proteomes" id="UP001596166"/>
    </source>
</evidence>
<keyword evidence="3" id="KW-1185">Reference proteome</keyword>
<dbReference type="RefSeq" id="WP_376996614.1">
    <property type="nucleotide sequence ID" value="NZ_JBHSLC010000038.1"/>
</dbReference>
<reference evidence="3" key="1">
    <citation type="journal article" date="2019" name="Int. J. Syst. Evol. Microbiol.">
        <title>The Global Catalogue of Microorganisms (GCM) 10K type strain sequencing project: providing services to taxonomists for standard genome sequencing and annotation.</title>
        <authorList>
            <consortium name="The Broad Institute Genomics Platform"/>
            <consortium name="The Broad Institute Genome Sequencing Center for Infectious Disease"/>
            <person name="Wu L."/>
            <person name="Ma J."/>
        </authorList>
    </citation>
    <scope>NUCLEOTIDE SEQUENCE [LARGE SCALE GENOMIC DNA]</scope>
    <source>
        <strain evidence="3">CCUG 58760</strain>
    </source>
</reference>